<accession>A0A0A9ECK0</accession>
<proteinExistence type="predicted"/>
<name>A0A0A9ECK0_ARUDO</name>
<protein>
    <submittedName>
        <fullName evidence="1">Uncharacterized protein</fullName>
    </submittedName>
</protein>
<sequence length="84" mass="9944">MFHFAHHIYFTNETSLKCCFFFRSTATVKNLYRYNLITILPRVDLPMSSFPNLVPNEQHLRINKQLPVDPGRWRRGVRASCGHH</sequence>
<organism evidence="1">
    <name type="scientific">Arundo donax</name>
    <name type="common">Giant reed</name>
    <name type="synonym">Donax arundinaceus</name>
    <dbReference type="NCBI Taxonomy" id="35708"/>
    <lineage>
        <taxon>Eukaryota</taxon>
        <taxon>Viridiplantae</taxon>
        <taxon>Streptophyta</taxon>
        <taxon>Embryophyta</taxon>
        <taxon>Tracheophyta</taxon>
        <taxon>Spermatophyta</taxon>
        <taxon>Magnoliopsida</taxon>
        <taxon>Liliopsida</taxon>
        <taxon>Poales</taxon>
        <taxon>Poaceae</taxon>
        <taxon>PACMAD clade</taxon>
        <taxon>Arundinoideae</taxon>
        <taxon>Arundineae</taxon>
        <taxon>Arundo</taxon>
    </lineage>
</organism>
<evidence type="ECO:0000313" key="1">
    <source>
        <dbReference type="EMBL" id="JAD93757.1"/>
    </source>
</evidence>
<reference evidence="1" key="2">
    <citation type="journal article" date="2015" name="Data Brief">
        <title>Shoot transcriptome of the giant reed, Arundo donax.</title>
        <authorList>
            <person name="Barrero R.A."/>
            <person name="Guerrero F.D."/>
            <person name="Moolhuijzen P."/>
            <person name="Goolsby J.A."/>
            <person name="Tidwell J."/>
            <person name="Bellgard S.E."/>
            <person name="Bellgard M.I."/>
        </authorList>
    </citation>
    <scope>NUCLEOTIDE SEQUENCE</scope>
    <source>
        <tissue evidence="1">Shoot tissue taken approximately 20 cm above the soil surface</tissue>
    </source>
</reference>
<dbReference type="EMBL" id="GBRH01204138">
    <property type="protein sequence ID" value="JAD93757.1"/>
    <property type="molecule type" value="Transcribed_RNA"/>
</dbReference>
<reference evidence="1" key="1">
    <citation type="submission" date="2014-09" db="EMBL/GenBank/DDBJ databases">
        <authorList>
            <person name="Magalhaes I.L.F."/>
            <person name="Oliveira U."/>
            <person name="Santos F.R."/>
            <person name="Vidigal T.H.D.A."/>
            <person name="Brescovit A.D."/>
            <person name="Santos A.J."/>
        </authorList>
    </citation>
    <scope>NUCLEOTIDE SEQUENCE</scope>
    <source>
        <tissue evidence="1">Shoot tissue taken approximately 20 cm above the soil surface</tissue>
    </source>
</reference>
<dbReference type="AlphaFoldDB" id="A0A0A9ECK0"/>